<dbReference type="Proteomes" id="UP000184758">
    <property type="component" value="Unassembled WGS sequence"/>
</dbReference>
<organism evidence="1 2">
    <name type="scientific">Carnobacterium alterfunditum</name>
    <dbReference type="NCBI Taxonomy" id="28230"/>
    <lineage>
        <taxon>Bacteria</taxon>
        <taxon>Bacillati</taxon>
        <taxon>Bacillota</taxon>
        <taxon>Bacilli</taxon>
        <taxon>Lactobacillales</taxon>
        <taxon>Carnobacteriaceae</taxon>
        <taxon>Carnobacterium</taxon>
    </lineage>
</organism>
<dbReference type="SUPFAM" id="SSF48295">
    <property type="entry name" value="TrpR-like"/>
    <property type="match status" value="1"/>
</dbReference>
<dbReference type="AlphaFoldDB" id="A0A1N6I0P9"/>
<evidence type="ECO:0008006" key="3">
    <source>
        <dbReference type="Google" id="ProtNLM"/>
    </source>
</evidence>
<dbReference type="InterPro" id="IPR010921">
    <property type="entry name" value="Trp_repressor/repl_initiator"/>
</dbReference>
<proteinExistence type="predicted"/>
<evidence type="ECO:0000313" key="2">
    <source>
        <dbReference type="Proteomes" id="UP000184758"/>
    </source>
</evidence>
<dbReference type="GO" id="GO:0043565">
    <property type="term" value="F:sequence-specific DNA binding"/>
    <property type="evidence" value="ECO:0007669"/>
    <property type="project" value="InterPro"/>
</dbReference>
<sequence>MRNSYSYKFKLKAVKDYLEGPFECISVAGKNEMPSVSPLKRWVNAYKTLGPNGLRK</sequence>
<keyword evidence="2" id="KW-1185">Reference proteome</keyword>
<name>A0A1N6I0P9_9LACT</name>
<dbReference type="EMBL" id="FSRN01000001">
    <property type="protein sequence ID" value="SIO25624.1"/>
    <property type="molecule type" value="Genomic_DNA"/>
</dbReference>
<gene>
    <name evidence="1" type="ORF">SAMN05878443_2221</name>
</gene>
<accession>A0A1N6I0P9</accession>
<evidence type="ECO:0000313" key="1">
    <source>
        <dbReference type="EMBL" id="SIO25624.1"/>
    </source>
</evidence>
<protein>
    <recommendedName>
        <fullName evidence="3">Transposase</fullName>
    </recommendedName>
</protein>
<reference evidence="2" key="1">
    <citation type="submission" date="2016-11" db="EMBL/GenBank/DDBJ databases">
        <authorList>
            <person name="Varghese N."/>
            <person name="Submissions S."/>
        </authorList>
    </citation>
    <scope>NUCLEOTIDE SEQUENCE [LARGE SCALE GENOMIC DNA]</scope>
    <source>
        <strain evidence="2">313</strain>
    </source>
</reference>